<accession>A0A1F7WC38</accession>
<organism evidence="1 2">
    <name type="scientific">Candidatus Uhrbacteria bacterium RIFOXYC2_FULL_47_19</name>
    <dbReference type="NCBI Taxonomy" id="1802424"/>
    <lineage>
        <taxon>Bacteria</taxon>
        <taxon>Candidatus Uhriibacteriota</taxon>
    </lineage>
</organism>
<dbReference type="Proteomes" id="UP000176988">
    <property type="component" value="Unassembled WGS sequence"/>
</dbReference>
<dbReference type="AlphaFoldDB" id="A0A1F7WC38"/>
<name>A0A1F7WC38_9BACT</name>
<protein>
    <submittedName>
        <fullName evidence="1">Uncharacterized protein</fullName>
    </submittedName>
</protein>
<dbReference type="EMBL" id="MGFG01000032">
    <property type="protein sequence ID" value="OGM00363.1"/>
    <property type="molecule type" value="Genomic_DNA"/>
</dbReference>
<gene>
    <name evidence="1" type="ORF">A2480_03880</name>
</gene>
<evidence type="ECO:0000313" key="2">
    <source>
        <dbReference type="Proteomes" id="UP000176988"/>
    </source>
</evidence>
<comment type="caution">
    <text evidence="1">The sequence shown here is derived from an EMBL/GenBank/DDBJ whole genome shotgun (WGS) entry which is preliminary data.</text>
</comment>
<sequence length="80" mass="8877">MLAPNKNGDGEGMVIKIIASQGTTKKHVAKQLEELLGDRRDVFYLREDHPSIFLLEGPIDDETITQIRHVDGFTSVSVAN</sequence>
<evidence type="ECO:0000313" key="1">
    <source>
        <dbReference type="EMBL" id="OGM00363.1"/>
    </source>
</evidence>
<reference evidence="1 2" key="1">
    <citation type="journal article" date="2016" name="Nat. Commun.">
        <title>Thousands of microbial genomes shed light on interconnected biogeochemical processes in an aquifer system.</title>
        <authorList>
            <person name="Anantharaman K."/>
            <person name="Brown C.T."/>
            <person name="Hug L.A."/>
            <person name="Sharon I."/>
            <person name="Castelle C.J."/>
            <person name="Probst A.J."/>
            <person name="Thomas B.C."/>
            <person name="Singh A."/>
            <person name="Wilkins M.J."/>
            <person name="Karaoz U."/>
            <person name="Brodie E.L."/>
            <person name="Williams K.H."/>
            <person name="Hubbard S.S."/>
            <person name="Banfield J.F."/>
        </authorList>
    </citation>
    <scope>NUCLEOTIDE SEQUENCE [LARGE SCALE GENOMIC DNA]</scope>
</reference>
<proteinExistence type="predicted"/>